<protein>
    <recommendedName>
        <fullName evidence="3">Heptaprenyl diphosphate synthase</fullName>
    </recommendedName>
</protein>
<dbReference type="Pfam" id="PF07307">
    <property type="entry name" value="HEPPP_synt_1"/>
    <property type="match status" value="1"/>
</dbReference>
<dbReference type="OrthoDB" id="2417886at2"/>
<dbReference type="Gene3D" id="1.20.120.1450">
    <property type="match status" value="1"/>
</dbReference>
<dbReference type="Proteomes" id="UP000180098">
    <property type="component" value="Unassembled WGS sequence"/>
</dbReference>
<dbReference type="RefSeq" id="WP_071311782.1">
    <property type="nucleotide sequence ID" value="NZ_MLQQ01000001.1"/>
</dbReference>
<evidence type="ECO:0008006" key="3">
    <source>
        <dbReference type="Google" id="ProtNLM"/>
    </source>
</evidence>
<comment type="caution">
    <text evidence="1">The sequence shown here is derived from an EMBL/GenBank/DDBJ whole genome shotgun (WGS) entry which is preliminary data.</text>
</comment>
<dbReference type="EMBL" id="MLQQ01000001">
    <property type="protein sequence ID" value="OIJ15857.1"/>
    <property type="molecule type" value="Genomic_DNA"/>
</dbReference>
<organism evidence="1 2">
    <name type="scientific">Anaerobacillus arseniciselenatis</name>
    <dbReference type="NCBI Taxonomy" id="85682"/>
    <lineage>
        <taxon>Bacteria</taxon>
        <taxon>Bacillati</taxon>
        <taxon>Bacillota</taxon>
        <taxon>Bacilli</taxon>
        <taxon>Bacillales</taxon>
        <taxon>Bacillaceae</taxon>
        <taxon>Anaerobacillus</taxon>
    </lineage>
</organism>
<name>A0A1S2LW19_9BACI</name>
<dbReference type="GO" id="GO:0009234">
    <property type="term" value="P:menaquinone biosynthetic process"/>
    <property type="evidence" value="ECO:0007669"/>
    <property type="project" value="InterPro"/>
</dbReference>
<sequence length="274" mass="32101">MILINYLNDEIKQIKERFYQRIHHPYITKFLEDPVLDDDRLYILYTLLQEMKLSKDSVNDYVITTLLVQAALDTHEGVSTSHLDSDTGKKQRQLTVLAGDYYSSLYYFLLAKISDITMIRILADSIQEVNESKMSFYKKNHQDISRSIEDVKRIESSLIQKIAEHFKLQNWKTAVSEFFFFKRLIAERSMLLKGYQVPLIDAIVNEDDTSYISYKNDDRLKHSLELCDKYIDQSKRKLISLCEQPSTINSFIISRVDQLLLEIGFLKEKVAEEG</sequence>
<evidence type="ECO:0000313" key="2">
    <source>
        <dbReference type="Proteomes" id="UP000180098"/>
    </source>
</evidence>
<dbReference type="InterPro" id="IPR009920">
    <property type="entry name" value="HEPPP_synth_su1"/>
</dbReference>
<evidence type="ECO:0000313" key="1">
    <source>
        <dbReference type="EMBL" id="OIJ15857.1"/>
    </source>
</evidence>
<dbReference type="AlphaFoldDB" id="A0A1S2LW19"/>
<gene>
    <name evidence="1" type="ORF">BKP35_02375</name>
</gene>
<proteinExistence type="predicted"/>
<accession>A0A1S2LW19</accession>
<keyword evidence="2" id="KW-1185">Reference proteome</keyword>
<reference evidence="1 2" key="1">
    <citation type="submission" date="2016-10" db="EMBL/GenBank/DDBJ databases">
        <title>Draft genome sequences of four alkaliphilic bacteria belonging to the Anaerobacillus genus.</title>
        <authorList>
            <person name="Bassil N.M."/>
            <person name="Lloyd J.R."/>
        </authorList>
    </citation>
    <scope>NUCLEOTIDE SEQUENCE [LARGE SCALE GENOMIC DNA]</scope>
    <source>
        <strain evidence="1 2">DSM 15340</strain>
    </source>
</reference>